<dbReference type="Pfam" id="PF01935">
    <property type="entry name" value="DUF87"/>
    <property type="match status" value="1"/>
</dbReference>
<proteinExistence type="inferred from homology"/>
<dbReference type="EMBL" id="CP000504">
    <property type="protein sequence ID" value="ABL88117.1"/>
    <property type="molecule type" value="Genomic_DNA"/>
</dbReference>
<dbReference type="HOGENOM" id="CLU_560955_0_0_2"/>
<comment type="catalytic activity">
    <reaction evidence="4">
        <text>ATP + H2O = ADP + phosphate + H(+)</text>
        <dbReference type="Rhea" id="RHEA:13065"/>
        <dbReference type="ChEBI" id="CHEBI:15377"/>
        <dbReference type="ChEBI" id="CHEBI:15378"/>
        <dbReference type="ChEBI" id="CHEBI:30616"/>
        <dbReference type="ChEBI" id="CHEBI:43474"/>
        <dbReference type="ChEBI" id="CHEBI:456216"/>
        <dbReference type="EC" id="5.6.2.4"/>
    </reaction>
</comment>
<dbReference type="GO" id="GO:0043139">
    <property type="term" value="F:5'-3' DNA helicase activity"/>
    <property type="evidence" value="ECO:0007669"/>
    <property type="project" value="UniProtKB-EC"/>
</dbReference>
<comment type="catalytic activity">
    <reaction evidence="3">
        <text>ATP + H2O = ADP + phosphate + H(+)</text>
        <dbReference type="Rhea" id="RHEA:13065"/>
        <dbReference type="ChEBI" id="CHEBI:15377"/>
        <dbReference type="ChEBI" id="CHEBI:15378"/>
        <dbReference type="ChEBI" id="CHEBI:30616"/>
        <dbReference type="ChEBI" id="CHEBI:43474"/>
        <dbReference type="ChEBI" id="CHEBI:456216"/>
        <dbReference type="EC" id="5.6.2.3"/>
    </reaction>
</comment>
<evidence type="ECO:0000313" key="7">
    <source>
        <dbReference type="Proteomes" id="UP000002595"/>
    </source>
</evidence>
<dbReference type="PANTHER" id="PTHR42957:SF2">
    <property type="entry name" value="HELICASE HERA CENTRAL DOMAIN-CONTAINING PROTEIN"/>
    <property type="match status" value="1"/>
</dbReference>
<accession>A1RT35</accession>
<feature type="domain" description="AAA+ ATPase" evidence="5">
    <location>
        <begin position="153"/>
        <end position="412"/>
    </location>
</feature>
<name>A1RT35_PYRIL</name>
<dbReference type="AlphaFoldDB" id="A1RT35"/>
<dbReference type="InterPro" id="IPR003593">
    <property type="entry name" value="AAA+_ATPase"/>
</dbReference>
<evidence type="ECO:0000256" key="4">
    <source>
        <dbReference type="ARBA" id="ARBA00048988"/>
    </source>
</evidence>
<dbReference type="GO" id="GO:0043138">
    <property type="term" value="F:3'-5' DNA helicase activity"/>
    <property type="evidence" value="ECO:0007669"/>
    <property type="project" value="UniProtKB-EC"/>
</dbReference>
<evidence type="ECO:0000256" key="2">
    <source>
        <dbReference type="ARBA" id="ARBA00034617"/>
    </source>
</evidence>
<organism evidence="6 7">
    <name type="scientific">Pyrobaculum islandicum (strain DSM 4184 / JCM 9189 / GEO3)</name>
    <dbReference type="NCBI Taxonomy" id="384616"/>
    <lineage>
        <taxon>Archaea</taxon>
        <taxon>Thermoproteota</taxon>
        <taxon>Thermoprotei</taxon>
        <taxon>Thermoproteales</taxon>
        <taxon>Thermoproteaceae</taxon>
        <taxon>Pyrobaculum</taxon>
    </lineage>
</organism>
<dbReference type="Proteomes" id="UP000002595">
    <property type="component" value="Chromosome"/>
</dbReference>
<dbReference type="InterPro" id="IPR002789">
    <property type="entry name" value="HerA_central"/>
</dbReference>
<dbReference type="STRING" id="384616.Pisl_0941"/>
<dbReference type="InterPro" id="IPR027417">
    <property type="entry name" value="P-loop_NTPase"/>
</dbReference>
<comment type="similarity">
    <text evidence="1">Belongs to the HerA family.</text>
</comment>
<evidence type="ECO:0000256" key="3">
    <source>
        <dbReference type="ARBA" id="ARBA00048954"/>
    </source>
</evidence>
<gene>
    <name evidence="6" type="ordered locus">Pisl_0941</name>
</gene>
<evidence type="ECO:0000256" key="1">
    <source>
        <dbReference type="ARBA" id="ARBA00007816"/>
    </source>
</evidence>
<dbReference type="eggNOG" id="arCOG00282">
    <property type="taxonomic scope" value="Archaea"/>
</dbReference>
<dbReference type="PANTHER" id="PTHR42957">
    <property type="entry name" value="HELICASE MJ1565-RELATED"/>
    <property type="match status" value="1"/>
</dbReference>
<dbReference type="SUPFAM" id="SSF52540">
    <property type="entry name" value="P-loop containing nucleoside triphosphate hydrolases"/>
    <property type="match status" value="1"/>
</dbReference>
<dbReference type="KEGG" id="pis:Pisl_0941"/>
<evidence type="ECO:0000259" key="5">
    <source>
        <dbReference type="SMART" id="SM00382"/>
    </source>
</evidence>
<dbReference type="SMART" id="SM00382">
    <property type="entry name" value="AAA"/>
    <property type="match status" value="1"/>
</dbReference>
<reference evidence="6" key="1">
    <citation type="submission" date="2006-12" db="EMBL/GenBank/DDBJ databases">
        <title>Complete sequence of Pyrobaculum islandicum DSM 4184.</title>
        <authorList>
            <person name="Copeland A."/>
            <person name="Lucas S."/>
            <person name="Lapidus A."/>
            <person name="Barry K."/>
            <person name="Detter J.C."/>
            <person name="Glavina del Rio T."/>
            <person name="Dalin E."/>
            <person name="Tice H."/>
            <person name="Pitluck S."/>
            <person name="Meincke L."/>
            <person name="Brettin T."/>
            <person name="Bruce D."/>
            <person name="Han C."/>
            <person name="Tapia R."/>
            <person name="Gilna P."/>
            <person name="Schmutz J."/>
            <person name="Larimer F."/>
            <person name="Land M."/>
            <person name="Hauser L."/>
            <person name="Kyrpides N."/>
            <person name="Mikhailova N."/>
            <person name="Cozen A.E."/>
            <person name="Fitz-Gibbon S.T."/>
            <person name="House C.H."/>
            <person name="Saltikov C."/>
            <person name="Lowe T."/>
            <person name="Richardson P."/>
        </authorList>
    </citation>
    <scope>NUCLEOTIDE SEQUENCE [LARGE SCALE GENOMIC DNA]</scope>
    <source>
        <strain evidence="6">DSM 4184</strain>
    </source>
</reference>
<dbReference type="InterPro" id="IPR008571">
    <property type="entry name" value="HerA-like"/>
</dbReference>
<dbReference type="Gene3D" id="3.40.50.300">
    <property type="entry name" value="P-loop containing nucleotide triphosphate hydrolases"/>
    <property type="match status" value="2"/>
</dbReference>
<protein>
    <submittedName>
        <fullName evidence="6">AAA ATPase</fullName>
    </submittedName>
</protein>
<evidence type="ECO:0000313" key="6">
    <source>
        <dbReference type="EMBL" id="ABL88117.1"/>
    </source>
</evidence>
<keyword evidence="7" id="KW-1185">Reference proteome</keyword>
<sequence length="456" mass="51083">MKVGDVKELGIVVSGATIGAIPVQIYRSAERYAVEEQLVGVVDRENPGEMVIGFLRRVTKLEPVIKDRVRTPYVDRPDMVDHGILLPYTSAIVKPYVAVRDGKISEVTNIVTPGSKVYLIDASILEGLFKGEYIYIGTHKYSGWALPLDVRYITHHVGVFGATGMGKSRLVRALINELATRGYKVVVFDHTGVDYAPYYQTVIKSTEVKIPPNILASVIARVAQLQWQTHGEYLEIATMTYEGKWSKETFIAHVKRVMKRLNARDSTIEKVELYIKQLVDNTFFEELNARVKLPGDILSIDVSPIVVDLSYDTDLSVKQAIVASVIEAAWNKVKREKTSTNVVFVVDEAQNYAPQTWTISKDAIETTVREGRKWGLSIVLASQRIVGDIDPSIRANLGTIFFSRLTAPTDIREISMYLDLADVNESILAQLQPREFFVAGLMNPLRKPVLIKTREV</sequence>
<comment type="catalytic activity">
    <reaction evidence="2">
        <text>Couples ATP hydrolysis with the unwinding of duplex DNA by translocating in the 3'-5' direction.</text>
        <dbReference type="EC" id="5.6.2.4"/>
    </reaction>
</comment>